<feature type="compositionally biased region" description="Polar residues" evidence="1">
    <location>
        <begin position="207"/>
        <end position="221"/>
    </location>
</feature>
<feature type="region of interest" description="Disordered" evidence="1">
    <location>
        <begin position="136"/>
        <end position="238"/>
    </location>
</feature>
<dbReference type="AlphaFoldDB" id="A0A7S1ALH1"/>
<gene>
    <name evidence="2" type="ORF">NSCI0253_LOCUS32593</name>
</gene>
<dbReference type="EMBL" id="HBFQ01045822">
    <property type="protein sequence ID" value="CAD8858240.1"/>
    <property type="molecule type" value="Transcribed_RNA"/>
</dbReference>
<accession>A0A7S1ALH1</accession>
<proteinExistence type="predicted"/>
<protein>
    <submittedName>
        <fullName evidence="2">Uncharacterized protein</fullName>
    </submittedName>
</protein>
<reference evidence="2" key="1">
    <citation type="submission" date="2021-01" db="EMBL/GenBank/DDBJ databases">
        <authorList>
            <person name="Corre E."/>
            <person name="Pelletier E."/>
            <person name="Niang G."/>
            <person name="Scheremetjew M."/>
            <person name="Finn R."/>
            <person name="Kale V."/>
            <person name="Holt S."/>
            <person name="Cochrane G."/>
            <person name="Meng A."/>
            <person name="Brown T."/>
            <person name="Cohen L."/>
        </authorList>
    </citation>
    <scope>NUCLEOTIDE SEQUENCE</scope>
</reference>
<evidence type="ECO:0000313" key="2">
    <source>
        <dbReference type="EMBL" id="CAD8858240.1"/>
    </source>
</evidence>
<name>A0A7S1ALH1_NOCSC</name>
<feature type="compositionally biased region" description="Basic and acidic residues" evidence="1">
    <location>
        <begin position="136"/>
        <end position="157"/>
    </location>
</feature>
<organism evidence="2">
    <name type="scientific">Noctiluca scintillans</name>
    <name type="common">Sea sparkle</name>
    <name type="synonym">Red tide dinoflagellate</name>
    <dbReference type="NCBI Taxonomy" id="2966"/>
    <lineage>
        <taxon>Eukaryota</taxon>
        <taxon>Sar</taxon>
        <taxon>Alveolata</taxon>
        <taxon>Dinophyceae</taxon>
        <taxon>Noctilucales</taxon>
        <taxon>Noctilucaceae</taxon>
        <taxon>Noctiluca</taxon>
    </lineage>
</organism>
<sequence length="238" mass="27983">MAPSLISRIDLERVGMALSPHVESMARALEKEWPGLENTEYLLLHWLCMRHKLRPPTWWPIHVKCPVIKCESQPAWDAAMSIQDQKLPRYREEKPIVTHKMAGTWTRMSREDVEERRSSLRVLDFDEEETDRKAIKSHLETTQRPQPENRKNEETGHRLSHRTWTSESETLDRRLFDSPDDVQLRARTPESESRWGNRRSPWPSLASLDTTVSTPDPNSRPNLERIRRKNLSRPPASR</sequence>
<feature type="compositionally biased region" description="Basic and acidic residues" evidence="1">
    <location>
        <begin position="170"/>
        <end position="195"/>
    </location>
</feature>
<evidence type="ECO:0000256" key="1">
    <source>
        <dbReference type="SAM" id="MobiDB-lite"/>
    </source>
</evidence>